<dbReference type="InterPro" id="IPR019734">
    <property type="entry name" value="TPR_rpt"/>
</dbReference>
<dbReference type="Gene3D" id="3.40.50.2000">
    <property type="entry name" value="Glycogen Phosphorylase B"/>
    <property type="match status" value="2"/>
</dbReference>
<feature type="region of interest" description="Disordered" evidence="2">
    <location>
        <begin position="1199"/>
        <end position="1240"/>
    </location>
</feature>
<evidence type="ECO:0000256" key="1">
    <source>
        <dbReference type="PROSITE-ProRule" id="PRU00339"/>
    </source>
</evidence>
<keyword evidence="1" id="KW-0802">TPR repeat</keyword>
<dbReference type="InterPro" id="IPR011990">
    <property type="entry name" value="TPR-like_helical_dom_sf"/>
</dbReference>
<feature type="region of interest" description="Disordered" evidence="2">
    <location>
        <begin position="408"/>
        <end position="490"/>
    </location>
</feature>
<dbReference type="RefSeq" id="XP_019626676.1">
    <property type="nucleotide sequence ID" value="XM_019771117.1"/>
</dbReference>
<evidence type="ECO:0000313" key="4">
    <source>
        <dbReference type="RefSeq" id="XP_019626676.1"/>
    </source>
</evidence>
<feature type="compositionally biased region" description="Basic and acidic residues" evidence="2">
    <location>
        <begin position="420"/>
        <end position="431"/>
    </location>
</feature>
<dbReference type="KEGG" id="bbel:109471762"/>
<reference evidence="4" key="1">
    <citation type="submission" date="2025-08" db="UniProtKB">
        <authorList>
            <consortium name="RefSeq"/>
        </authorList>
    </citation>
    <scope>IDENTIFICATION</scope>
    <source>
        <tissue evidence="4">Gonad</tissue>
    </source>
</reference>
<sequence>MENLQWTGTNMDQSAVLLVHTEYGTDKVGSSFLNRQAVETIREREPDIPVFSTVLQATQDDKQDAQQDGVELLLPKLEPGDPRTDPSPDWLTFDHRSKYPHLPSKVKSIVGHADVTSRAALNIKEDRCPEAKVILIHNDISDDTQGNNSAFQNAQEADVVFSVGNMTFDHFENQFRATPVDKQPKHFEFLPRPSKIFEHTKASYKDTKTMVVLSIGRVKSVDNLKGHDLVANATDIVAVKRNMECRMRGIIEEGCLTSHKDILQTHFRTKNLKPTLLPYGTLKELHNDMLKAHLVVIPSEDEPFDLVGLDAIAAGIPVLVSDKSGLADFMNKISIEFYHSTVPMEGNKEGNVKQWARCIEQVLSHCEAEFERAARCRDKLLSSKYWEESHQQLIDSCLQMGDKAQQTSEVEVQTQSAPVHVEESIPDRKPLESGVTQPAGAQKRKRSSASIDETEGSKALKTGTEAHQPAQVQKRKRETDETEDSNEDRKAVKFDQQLRFYHRDIQVEFVSACRDGSLSAILTEEYISQELVEICGGMPLHVHIEVDEADFQRGADMSHGDNQETTDYEEPGEKDVPPEISELVSLGIRELEQLMGKPRKKMFSVSSRSSGYQTGPSGTGANRQFSYTGEIDTMDTLEVKGLLAELNTPVVKQDKAQQFDLYCQIGDLYRTKLHNSQSALQYYQNMLKCSQELSEDTKQAKAYNRLGLTCDILGLQQEAFRYHEKALAIYRVETKNETNICVAYKNLASSLALSGQVSDAKSNYESALAVAMETGNKTEQTDIYCKLGDLHREQLHEPQESHKYYTEMLALARDLGRKDREGLAYNRLGLVHYNMGEHEESLEWYKKDLKMREESGDKTGQIIAHQNIADSYKALGKLDLARSHYQSAMTIAMETGNKQQQEDISEEVRSIVGHTDVTSRAEVKIKKERYPDANVILFTEDIPEDTEYYKGDEEAMGIGKKEDSILEDAQEADVVFSLGNKIFVHFENQFRAIPASKRPRHVKFVPRPSKIFEDAEVEYKDTETMVVLSIGRVKGVEKLKGYDLAAETLSFVAEKIKIKWHVIGFNKDDFEATKATLEHCKSANLQVTFLPYDTQEDNCKEMMKAHLVLMPSRAEPFGLVGLEAIAAAFLFFDERATVKLLAQRIERMLKHNKAEFKTAARGKRQLLSTKYWEEFHLQFIKACTDTGNADEQPAPVLDQSAVQSQEAEEGNETPHRGLVQKRKRDTDPAGETESRKAKKKDMSGLGQLWFMYKRGKLNDLMYSSLIKETLQQLCAERISVTTNINIEDFRKTLNYLLTTPADKVYTGAIIAQAPTKGDQHRSTDVQIEQVTSQLALLHTSIQPKDVQKLRAASIGSAASLLSTRTTHSTVTSQSADTGYATAASILSEDDRPSSAFRIKDDEDPQVNLNLLLAELNTPAIKRNKAQQFDLYCQIGDLYRTKLHNLQSALQYYQNMLKCSQELSEDTKQAKAYSKLGLTYSMLGKQQEAITYHKQTLSIYRIELERETDICVAYKNLASSLALSGQVSDAKSNYESALAVAMETGNKTEQMDIYCKLGDLHREQLHEPQESHKYYTEMLALARDLGRKDWECRAYNRLGHAHYDMGEYEESLEWYKKELKIRQESGDKTGQIAAHKNIAVSYKALGKLDLVRSHYQSAMTIAMETGNKTKQMDIYCMLGDLHRKQLHEPQESHKYYTEMLALARDLGRKDKEHLAYNRLGRAHYDMGEYEESLEWNKKDLKMSQESGDKTGQITAHQNIADSYKALGKLDLARSHYQSAMTIAMETGNKTEQMDVYCKLGDLHREQLHEPQESHKYYTEMLALARHLGRKEEERRAYNRLGHAHYDMGEYEESFEWYKKSLKIRQESGDKTEQIKAHQCVADSYKALGKLDLARFHYESAMTIAMETGSKQKQEDIGKELANL</sequence>
<dbReference type="PANTHER" id="PTHR10098:SF106">
    <property type="entry name" value="TETRATRICOPEPTIDE REPEAT PROTEIN 28-LIKE PROTEIN"/>
    <property type="match status" value="1"/>
</dbReference>
<evidence type="ECO:0000256" key="2">
    <source>
        <dbReference type="SAM" id="MobiDB-lite"/>
    </source>
</evidence>
<dbReference type="OrthoDB" id="10040854at2759"/>
<feature type="compositionally biased region" description="Basic and acidic residues" evidence="2">
    <location>
        <begin position="1224"/>
        <end position="1235"/>
    </location>
</feature>
<feature type="repeat" description="TPR" evidence="1">
    <location>
        <begin position="1712"/>
        <end position="1745"/>
    </location>
</feature>
<name>A0A6P4ZAG2_BRABE</name>
<dbReference type="PANTHER" id="PTHR10098">
    <property type="entry name" value="RAPSYN-RELATED"/>
    <property type="match status" value="1"/>
</dbReference>
<feature type="compositionally biased region" description="Polar residues" evidence="2">
    <location>
        <begin position="408"/>
        <end position="417"/>
    </location>
</feature>
<dbReference type="PROSITE" id="PS50005">
    <property type="entry name" value="TPR"/>
    <property type="match status" value="5"/>
</dbReference>
<organism evidence="3 4">
    <name type="scientific">Branchiostoma belcheri</name>
    <name type="common">Amphioxus</name>
    <dbReference type="NCBI Taxonomy" id="7741"/>
    <lineage>
        <taxon>Eukaryota</taxon>
        <taxon>Metazoa</taxon>
        <taxon>Chordata</taxon>
        <taxon>Cephalochordata</taxon>
        <taxon>Leptocardii</taxon>
        <taxon>Amphioxiformes</taxon>
        <taxon>Branchiostomatidae</taxon>
        <taxon>Branchiostoma</taxon>
    </lineage>
</organism>
<dbReference type="SMART" id="SM00028">
    <property type="entry name" value="TPR"/>
    <property type="match status" value="14"/>
</dbReference>
<accession>A0A6P4ZAG2</accession>
<dbReference type="Gene3D" id="1.25.40.10">
    <property type="entry name" value="Tetratricopeptide repeat domain"/>
    <property type="match status" value="6"/>
</dbReference>
<protein>
    <submittedName>
        <fullName evidence="4">Uncharacterized protein LOC109471762</fullName>
    </submittedName>
</protein>
<feature type="region of interest" description="Disordered" evidence="2">
    <location>
        <begin position="554"/>
        <end position="577"/>
    </location>
</feature>
<dbReference type="Proteomes" id="UP000515135">
    <property type="component" value="Unplaced"/>
</dbReference>
<feature type="repeat" description="TPR" evidence="1">
    <location>
        <begin position="1591"/>
        <end position="1624"/>
    </location>
</feature>
<gene>
    <name evidence="4" type="primary">LOC109471762</name>
</gene>
<dbReference type="GeneID" id="109471762"/>
<dbReference type="Pfam" id="PF13424">
    <property type="entry name" value="TPR_12"/>
    <property type="match status" value="6"/>
</dbReference>
<feature type="repeat" description="TPR" evidence="1">
    <location>
        <begin position="1469"/>
        <end position="1502"/>
    </location>
</feature>
<dbReference type="Pfam" id="PF20706">
    <property type="entry name" value="GT4-conflict"/>
    <property type="match status" value="2"/>
</dbReference>
<proteinExistence type="predicted"/>
<feature type="repeat" description="TPR" evidence="1">
    <location>
        <begin position="822"/>
        <end position="855"/>
    </location>
</feature>
<evidence type="ECO:0000313" key="3">
    <source>
        <dbReference type="Proteomes" id="UP000515135"/>
    </source>
</evidence>
<keyword evidence="3" id="KW-1185">Reference proteome</keyword>
<dbReference type="SUPFAM" id="SSF48452">
    <property type="entry name" value="TPR-like"/>
    <property type="match status" value="5"/>
</dbReference>
<dbReference type="SUPFAM" id="SSF53756">
    <property type="entry name" value="UDP-Glycosyltransferase/glycogen phosphorylase"/>
    <property type="match status" value="2"/>
</dbReference>
<feature type="repeat" description="TPR" evidence="1">
    <location>
        <begin position="1833"/>
        <end position="1866"/>
    </location>
</feature>